<keyword evidence="2" id="KW-1185">Reference proteome</keyword>
<comment type="caution">
    <text evidence="1">The sequence shown here is derived from an EMBL/GenBank/DDBJ whole genome shotgun (WGS) entry which is preliminary data.</text>
</comment>
<evidence type="ECO:0000313" key="2">
    <source>
        <dbReference type="Proteomes" id="UP001254848"/>
    </source>
</evidence>
<dbReference type="RefSeq" id="WP_413779147.1">
    <property type="nucleotide sequence ID" value="NZ_JAUOZS010000001.1"/>
</dbReference>
<sequence>MTLKQLKALKAAAEELHHGSIEYARAMFTYHSEAAEYWEGRYGSVYNDDEKCTANWNKHNKAAGKLMAEIKRREAKTLIPIGIGHVVRALQLAAFGHAEIMAMREAMITGDFSKIDFGEDCFYKKEDAANG</sequence>
<dbReference type="EMBL" id="JAUOZS010000001">
    <property type="protein sequence ID" value="MDT8900611.1"/>
    <property type="molecule type" value="Genomic_DNA"/>
</dbReference>
<evidence type="ECO:0000313" key="1">
    <source>
        <dbReference type="EMBL" id="MDT8900611.1"/>
    </source>
</evidence>
<reference evidence="1 2" key="1">
    <citation type="submission" date="2023-07" db="EMBL/GenBank/DDBJ databases">
        <title>The novel representative of Negativicutes class, Anaeroselena agilis gen. nov. sp. nov.</title>
        <authorList>
            <person name="Prokofeva M.I."/>
            <person name="Elcheninov A.G."/>
            <person name="Klyukina A."/>
            <person name="Kublanov I.V."/>
            <person name="Frolov E.N."/>
            <person name="Podosokorskaya O.A."/>
        </authorList>
    </citation>
    <scope>NUCLEOTIDE SEQUENCE [LARGE SCALE GENOMIC DNA]</scope>
    <source>
        <strain evidence="1 2">4137-cl</strain>
    </source>
</reference>
<dbReference type="Proteomes" id="UP001254848">
    <property type="component" value="Unassembled WGS sequence"/>
</dbReference>
<proteinExistence type="predicted"/>
<gene>
    <name evidence="1" type="ORF">Q4T40_05070</name>
</gene>
<protein>
    <recommendedName>
        <fullName evidence="3">Phage protein</fullName>
    </recommendedName>
</protein>
<accession>A0ABU3NUW6</accession>
<organism evidence="1 2">
    <name type="scientific">Anaeroselena agilis</name>
    <dbReference type="NCBI Taxonomy" id="3063788"/>
    <lineage>
        <taxon>Bacteria</taxon>
        <taxon>Bacillati</taxon>
        <taxon>Bacillota</taxon>
        <taxon>Negativicutes</taxon>
        <taxon>Acetonemataceae</taxon>
        <taxon>Anaeroselena</taxon>
    </lineage>
</organism>
<name>A0ABU3NUW6_9FIRM</name>
<evidence type="ECO:0008006" key="3">
    <source>
        <dbReference type="Google" id="ProtNLM"/>
    </source>
</evidence>